<evidence type="ECO:0000256" key="8">
    <source>
        <dbReference type="ARBA" id="ARBA00022982"/>
    </source>
</evidence>
<keyword evidence="11 14" id="KW-0472">Membrane</keyword>
<evidence type="ECO:0000256" key="9">
    <source>
        <dbReference type="ARBA" id="ARBA00022989"/>
    </source>
</evidence>
<feature type="transmembrane region" description="Helical" evidence="14">
    <location>
        <begin position="29"/>
        <end position="51"/>
    </location>
</feature>
<comment type="similarity">
    <text evidence="2 14">Belongs to the complex I NDUFA13 subunit family.</text>
</comment>
<evidence type="ECO:0000313" key="15">
    <source>
        <dbReference type="EMBL" id="JAS34168.1"/>
    </source>
</evidence>
<comment type="subunit">
    <text evidence="13">Complex I is composed of 45 different subunits. Interacts with CARD15, but not with CARD4. Interacts with STAT3, but not with STAT1, STAT2 and STAT5A. Interacts with OLFM4.</text>
</comment>
<evidence type="ECO:0000256" key="7">
    <source>
        <dbReference type="ARBA" id="ARBA00022792"/>
    </source>
</evidence>
<keyword evidence="8 14" id="KW-0249">Electron transport</keyword>
<keyword evidence="10 14" id="KW-0496">Mitochondrion</keyword>
<evidence type="ECO:0000256" key="13">
    <source>
        <dbReference type="ARBA" id="ARBA00046797"/>
    </source>
</evidence>
<evidence type="ECO:0000256" key="10">
    <source>
        <dbReference type="ARBA" id="ARBA00023128"/>
    </source>
</evidence>
<dbReference type="PANTHER" id="PTHR12966:SF0">
    <property type="entry name" value="NADH DEHYDROGENASE [UBIQUINONE] 1 ALPHA SUBCOMPLEX SUBUNIT 13"/>
    <property type="match status" value="1"/>
</dbReference>
<evidence type="ECO:0000256" key="5">
    <source>
        <dbReference type="ARBA" id="ARBA00022660"/>
    </source>
</evidence>
<dbReference type="AlphaFoldDB" id="A0A1B6E8A5"/>
<dbReference type="PANTHER" id="PTHR12966">
    <property type="entry name" value="NADH DEHYDROGENASE UBIQUINONE 1 ALPHA SUBCOMPLEX SUBUNIT 13"/>
    <property type="match status" value="1"/>
</dbReference>
<evidence type="ECO:0000256" key="3">
    <source>
        <dbReference type="ARBA" id="ARBA00018192"/>
    </source>
</evidence>
<comment type="subcellular location">
    <subcellularLocation>
        <location evidence="1 14">Mitochondrion inner membrane</location>
        <topology evidence="1 14">Single-pass membrane protein</topology>
        <orientation evidence="1 14">Matrix side</orientation>
    </subcellularLocation>
</comment>
<dbReference type="EMBL" id="GEDC01003130">
    <property type="protein sequence ID" value="JAS34168.1"/>
    <property type="molecule type" value="Transcribed_RNA"/>
</dbReference>
<name>A0A1B6E8A5_9HEMI</name>
<accession>A0A1B6E8A5</accession>
<dbReference type="GO" id="GO:0005743">
    <property type="term" value="C:mitochondrial inner membrane"/>
    <property type="evidence" value="ECO:0007669"/>
    <property type="project" value="UniProtKB-SubCell"/>
</dbReference>
<organism evidence="15">
    <name type="scientific">Clastoptera arizonana</name>
    <name type="common">Arizona spittle bug</name>
    <dbReference type="NCBI Taxonomy" id="38151"/>
    <lineage>
        <taxon>Eukaryota</taxon>
        <taxon>Metazoa</taxon>
        <taxon>Ecdysozoa</taxon>
        <taxon>Arthropoda</taxon>
        <taxon>Hexapoda</taxon>
        <taxon>Insecta</taxon>
        <taxon>Pterygota</taxon>
        <taxon>Neoptera</taxon>
        <taxon>Paraneoptera</taxon>
        <taxon>Hemiptera</taxon>
        <taxon>Auchenorrhyncha</taxon>
        <taxon>Cercopoidea</taxon>
        <taxon>Clastopteridae</taxon>
        <taxon>Clastoptera</taxon>
    </lineage>
</organism>
<evidence type="ECO:0000256" key="4">
    <source>
        <dbReference type="ARBA" id="ARBA00022448"/>
    </source>
</evidence>
<dbReference type="InterPro" id="IPR009346">
    <property type="entry name" value="GRIM-19"/>
</dbReference>
<keyword evidence="6 14" id="KW-0812">Transmembrane</keyword>
<keyword evidence="9 14" id="KW-1133">Transmembrane helix</keyword>
<evidence type="ECO:0000256" key="6">
    <source>
        <dbReference type="ARBA" id="ARBA00022692"/>
    </source>
</evidence>
<reference evidence="15" key="1">
    <citation type="submission" date="2015-12" db="EMBL/GenBank/DDBJ databases">
        <title>De novo transcriptome assembly of four potential Pierce s Disease insect vectors from Arizona vineyards.</title>
        <authorList>
            <person name="Tassone E.E."/>
        </authorList>
    </citation>
    <scope>NUCLEOTIDE SEQUENCE</scope>
</reference>
<keyword evidence="4 14" id="KW-0813">Transport</keyword>
<sequence length="150" mass="17545">MATAARKQDMPPSGGFRPLNFERVPPKTYFGGPTMILGFLGLSAGSLYLFYLHYKKVQRDRIELRSAVHAITPMLLAERDREYLKQLRRNRDEEAKLMQNVEGWEVGTFYGEPIYKTIPQDTFVGPMMKEYYIHAKDSEWAKRTDFCLWI</sequence>
<keyword evidence="7 14" id="KW-0999">Mitochondrion inner membrane</keyword>
<evidence type="ECO:0000256" key="12">
    <source>
        <dbReference type="ARBA" id="ARBA00045908"/>
    </source>
</evidence>
<evidence type="ECO:0000256" key="11">
    <source>
        <dbReference type="ARBA" id="ARBA00023136"/>
    </source>
</evidence>
<proteinExistence type="inferred from homology"/>
<comment type="function">
    <text evidence="14">Complex I functions in the transfer of electrons from NADH to the respiratory chain. Accessory subunit of the mitochondrial membrane respiratory chain NADH dehydrogenase (Complex I), that is believed not to be involved in catalysis.</text>
</comment>
<evidence type="ECO:0000256" key="1">
    <source>
        <dbReference type="ARBA" id="ARBA00004298"/>
    </source>
</evidence>
<dbReference type="Pfam" id="PF06212">
    <property type="entry name" value="GRIM-19"/>
    <property type="match status" value="1"/>
</dbReference>
<comment type="function">
    <text evidence="12">Accessory subunit of the mitochondrial membrane respiratory chain NADH dehydrogenase (Complex I), that is believed not to be involved in catalysis. Complex I functions in the transfer of electrons from NADH to the respiratory chain. The immediate electron acceptor for the enzyme is believed to be ubiquinone. Involved in the interferon/all-trans-retinoic acid (IFN/RA) induced cell death. This apoptotic activity is inhibited by interaction with viral IRF1. Prevents the transactivation of STAT3 target genes. May play a role in CARD15-mediated innate mucosal responses and serve to regulate intestinal epithelial cell responses to microbes.</text>
</comment>
<keyword evidence="5 14" id="KW-0679">Respiratory chain</keyword>
<evidence type="ECO:0000256" key="14">
    <source>
        <dbReference type="RuleBase" id="RU368034"/>
    </source>
</evidence>
<evidence type="ECO:0000256" key="2">
    <source>
        <dbReference type="ARBA" id="ARBA00007312"/>
    </source>
</evidence>
<dbReference type="GO" id="GO:0045271">
    <property type="term" value="C:respiratory chain complex I"/>
    <property type="evidence" value="ECO:0007669"/>
    <property type="project" value="UniProtKB-UniRule"/>
</dbReference>
<gene>
    <name evidence="15" type="ORF">g.13961</name>
</gene>
<protein>
    <recommendedName>
        <fullName evidence="3 14">NADH dehydrogenase [ubiquinone] 1 alpha subcomplex subunit 13</fullName>
    </recommendedName>
</protein>